<dbReference type="RefSeq" id="WP_043077558.1">
    <property type="nucleotide sequence ID" value="NZ_CP011530.1"/>
</dbReference>
<protein>
    <recommendedName>
        <fullName evidence="8">Kinase inhibitor</fullName>
    </recommendedName>
</protein>
<evidence type="ECO:0000313" key="2">
    <source>
        <dbReference type="EMBL" id="KPG09061.1"/>
    </source>
</evidence>
<keyword evidence="6" id="KW-1185">Reference proteome</keyword>
<evidence type="ECO:0000313" key="4">
    <source>
        <dbReference type="EMBL" id="OAT67262.1"/>
    </source>
</evidence>
<dbReference type="InterPro" id="IPR036610">
    <property type="entry name" value="PEBP-like_sf"/>
</dbReference>
<dbReference type="KEGG" id="miz:BAB75_11275"/>
<name>A0A0N1CFS6_9MYCO</name>
<evidence type="ECO:0000256" key="1">
    <source>
        <dbReference type="ARBA" id="ARBA00007120"/>
    </source>
</evidence>
<dbReference type="NCBIfam" id="TIGR00481">
    <property type="entry name" value="YbhB/YbcL family Raf kinase inhibitor-like protein"/>
    <property type="match status" value="1"/>
</dbReference>
<proteinExistence type="inferred from homology"/>
<dbReference type="EMBL" id="LJFS01000037">
    <property type="protein sequence ID" value="KPG27877.1"/>
    <property type="molecule type" value="Genomic_DNA"/>
</dbReference>
<dbReference type="Proteomes" id="UP000037962">
    <property type="component" value="Unassembled WGS sequence"/>
</dbReference>
<evidence type="ECO:0000313" key="6">
    <source>
        <dbReference type="Proteomes" id="UP000037962"/>
    </source>
</evidence>
<dbReference type="STRING" id="83262.BAB75_11275"/>
<dbReference type="InterPro" id="IPR005247">
    <property type="entry name" value="YbhB_YbcL/LppC-like"/>
</dbReference>
<dbReference type="OrthoDB" id="9797506at2"/>
<dbReference type="AlphaFoldDB" id="A0A0N1CFS6"/>
<gene>
    <name evidence="2" type="ORF">AN908_16810</name>
    <name evidence="3" type="ORF">AN912_22970</name>
    <name evidence="4" type="ORF">AWB85_14030</name>
</gene>
<dbReference type="InterPro" id="IPR008914">
    <property type="entry name" value="PEBP"/>
</dbReference>
<reference evidence="4 7" key="2">
    <citation type="submission" date="2016-01" db="EMBL/GenBank/DDBJ databases">
        <title>Mycobacterium immunogenum strain CD11_6 genome sequencing and assembly.</title>
        <authorList>
            <person name="Kaur G."/>
            <person name="Nair G.R."/>
            <person name="Mayilraj S."/>
        </authorList>
    </citation>
    <scope>NUCLEOTIDE SEQUENCE [LARGE SCALE GENOMIC DNA]</scope>
    <source>
        <strain evidence="4 7">CD11-6</strain>
    </source>
</reference>
<evidence type="ECO:0008006" key="8">
    <source>
        <dbReference type="Google" id="ProtNLM"/>
    </source>
</evidence>
<dbReference type="EMBL" id="LJFO01000009">
    <property type="protein sequence ID" value="KPG09061.1"/>
    <property type="molecule type" value="Genomic_DNA"/>
</dbReference>
<comment type="caution">
    <text evidence="2">The sequence shown here is derived from an EMBL/GenBank/DDBJ whole genome shotgun (WGS) entry which is preliminary data.</text>
</comment>
<dbReference type="SUPFAM" id="SSF49777">
    <property type="entry name" value="PEBP-like"/>
    <property type="match status" value="1"/>
</dbReference>
<dbReference type="PANTHER" id="PTHR30289:SF1">
    <property type="entry name" value="PEBP (PHOSPHATIDYLETHANOLAMINE-BINDING PROTEIN) FAMILY PROTEIN"/>
    <property type="match status" value="1"/>
</dbReference>
<dbReference type="Pfam" id="PF01161">
    <property type="entry name" value="PBP"/>
    <property type="match status" value="1"/>
</dbReference>
<dbReference type="GeneID" id="45764449"/>
<comment type="similarity">
    <text evidence="1">Belongs to the UPF0098 family.</text>
</comment>
<dbReference type="Proteomes" id="UP000037843">
    <property type="component" value="Unassembled WGS sequence"/>
</dbReference>
<dbReference type="Proteomes" id="UP000186919">
    <property type="component" value="Unassembled WGS sequence"/>
</dbReference>
<dbReference type="PATRIC" id="fig|83262.10.peg.4151"/>
<dbReference type="EMBL" id="LQYE01000030">
    <property type="protein sequence ID" value="OAT67262.1"/>
    <property type="molecule type" value="Genomic_DNA"/>
</dbReference>
<evidence type="ECO:0000313" key="3">
    <source>
        <dbReference type="EMBL" id="KPG27877.1"/>
    </source>
</evidence>
<reference evidence="5 6" key="1">
    <citation type="submission" date="2015-09" db="EMBL/GenBank/DDBJ databases">
        <title>Genome Sequences of Mycobacterium immunogenum Isolates, Recuperated from a Chloraminated Drinking Water Distribution System Simulator Subjected to Episodes of Nitrification.</title>
        <authorList>
            <person name="Gomez-Alvarez V."/>
            <person name="Revetta R.P."/>
        </authorList>
    </citation>
    <scope>NUCLEOTIDE SEQUENCE [LARGE SCALE GENOMIC DNA]</scope>
    <source>
        <strain evidence="2 5">H008</strain>
        <strain evidence="3 6">H076</strain>
    </source>
</reference>
<evidence type="ECO:0000313" key="5">
    <source>
        <dbReference type="Proteomes" id="UP000037843"/>
    </source>
</evidence>
<dbReference type="CDD" id="cd00865">
    <property type="entry name" value="PEBP_bact_arch"/>
    <property type="match status" value="1"/>
</dbReference>
<dbReference type="PANTHER" id="PTHR30289">
    <property type="entry name" value="UNCHARACTERIZED PROTEIN YBCL-RELATED"/>
    <property type="match status" value="1"/>
</dbReference>
<evidence type="ECO:0000313" key="7">
    <source>
        <dbReference type="Proteomes" id="UP000186919"/>
    </source>
</evidence>
<organism evidence="2 5">
    <name type="scientific">Mycobacteroides immunogenum</name>
    <dbReference type="NCBI Taxonomy" id="83262"/>
    <lineage>
        <taxon>Bacteria</taxon>
        <taxon>Bacillati</taxon>
        <taxon>Actinomycetota</taxon>
        <taxon>Actinomycetes</taxon>
        <taxon>Mycobacteriales</taxon>
        <taxon>Mycobacteriaceae</taxon>
        <taxon>Mycobacteroides</taxon>
    </lineage>
</organism>
<sequence>MASPYDALPQLPTFTLTSTDVTDGQPLANAQVSGIFGAGGQDVSPELSWSGFPEETQSFAVTVYDPDAPTVSGFWHWAVVNLPATVTQLPAGVGDGSGLPGDAITLANDASLKRFLGAAPPAGHGPHRYYIAVHAVNVPKLEIPEDATPAFLNFNLLGHAIARAVIVGTYEQH</sequence>
<dbReference type="Gene3D" id="3.90.280.10">
    <property type="entry name" value="PEBP-like"/>
    <property type="match status" value="1"/>
</dbReference>
<accession>A0A0N1CFS6</accession>